<proteinExistence type="predicted"/>
<sequence>PGVDSNSNIAPDKAPMPCGHKLRGRNLIVCIDGTSNQFGEKNTNVIELYNLILKKVGDDQRTWYNSGIGTYARPSYKSLNFYK</sequence>
<keyword evidence="3" id="KW-1185">Reference proteome</keyword>
<dbReference type="EMBL" id="KN838782">
    <property type="protein sequence ID" value="KIJ94688.1"/>
    <property type="molecule type" value="Genomic_DNA"/>
</dbReference>
<dbReference type="Proteomes" id="UP000054477">
    <property type="component" value="Unassembled WGS sequence"/>
</dbReference>
<protein>
    <recommendedName>
        <fullName evidence="1">T6SS Phospholipase effector Tle1-like catalytic domain-containing protein</fullName>
    </recommendedName>
</protein>
<feature type="non-terminal residue" evidence="2">
    <location>
        <position position="83"/>
    </location>
</feature>
<feature type="domain" description="T6SS Phospholipase effector Tle1-like catalytic" evidence="1">
    <location>
        <begin position="25"/>
        <end position="73"/>
    </location>
</feature>
<reference evidence="2 3" key="1">
    <citation type="submission" date="2014-04" db="EMBL/GenBank/DDBJ databases">
        <authorList>
            <consortium name="DOE Joint Genome Institute"/>
            <person name="Kuo A."/>
            <person name="Kohler A."/>
            <person name="Nagy L.G."/>
            <person name="Floudas D."/>
            <person name="Copeland A."/>
            <person name="Barry K.W."/>
            <person name="Cichocki N."/>
            <person name="Veneault-Fourrey C."/>
            <person name="LaButti K."/>
            <person name="Lindquist E.A."/>
            <person name="Lipzen A."/>
            <person name="Lundell T."/>
            <person name="Morin E."/>
            <person name="Murat C."/>
            <person name="Sun H."/>
            <person name="Tunlid A."/>
            <person name="Henrissat B."/>
            <person name="Grigoriev I.V."/>
            <person name="Hibbett D.S."/>
            <person name="Martin F."/>
            <person name="Nordberg H.P."/>
            <person name="Cantor M.N."/>
            <person name="Hua S.X."/>
        </authorList>
    </citation>
    <scope>NUCLEOTIDE SEQUENCE [LARGE SCALE GENOMIC DNA]</scope>
    <source>
        <strain evidence="2 3">LaAM-08-1</strain>
    </source>
</reference>
<name>A0A0C9X067_9AGAR</name>
<evidence type="ECO:0000259" key="1">
    <source>
        <dbReference type="Pfam" id="PF09994"/>
    </source>
</evidence>
<dbReference type="AlphaFoldDB" id="A0A0C9X067"/>
<dbReference type="OrthoDB" id="538223at2759"/>
<dbReference type="Pfam" id="PF09994">
    <property type="entry name" value="T6SS_Tle1-like_cat"/>
    <property type="match status" value="1"/>
</dbReference>
<evidence type="ECO:0000313" key="2">
    <source>
        <dbReference type="EMBL" id="KIJ94688.1"/>
    </source>
</evidence>
<organism evidence="2 3">
    <name type="scientific">Laccaria amethystina LaAM-08-1</name>
    <dbReference type="NCBI Taxonomy" id="1095629"/>
    <lineage>
        <taxon>Eukaryota</taxon>
        <taxon>Fungi</taxon>
        <taxon>Dikarya</taxon>
        <taxon>Basidiomycota</taxon>
        <taxon>Agaricomycotina</taxon>
        <taxon>Agaricomycetes</taxon>
        <taxon>Agaricomycetidae</taxon>
        <taxon>Agaricales</taxon>
        <taxon>Agaricineae</taxon>
        <taxon>Hydnangiaceae</taxon>
        <taxon>Laccaria</taxon>
    </lineage>
</organism>
<gene>
    <name evidence="2" type="ORF">K443DRAFT_29389</name>
</gene>
<dbReference type="HOGENOM" id="CLU_2549159_0_0_1"/>
<evidence type="ECO:0000313" key="3">
    <source>
        <dbReference type="Proteomes" id="UP000054477"/>
    </source>
</evidence>
<reference evidence="3" key="2">
    <citation type="submission" date="2015-01" db="EMBL/GenBank/DDBJ databases">
        <title>Evolutionary Origins and Diversification of the Mycorrhizal Mutualists.</title>
        <authorList>
            <consortium name="DOE Joint Genome Institute"/>
            <consortium name="Mycorrhizal Genomics Consortium"/>
            <person name="Kohler A."/>
            <person name="Kuo A."/>
            <person name="Nagy L.G."/>
            <person name="Floudas D."/>
            <person name="Copeland A."/>
            <person name="Barry K.W."/>
            <person name="Cichocki N."/>
            <person name="Veneault-Fourrey C."/>
            <person name="LaButti K."/>
            <person name="Lindquist E.A."/>
            <person name="Lipzen A."/>
            <person name="Lundell T."/>
            <person name="Morin E."/>
            <person name="Murat C."/>
            <person name="Riley R."/>
            <person name="Ohm R."/>
            <person name="Sun H."/>
            <person name="Tunlid A."/>
            <person name="Henrissat B."/>
            <person name="Grigoriev I.V."/>
            <person name="Hibbett D.S."/>
            <person name="Martin F."/>
        </authorList>
    </citation>
    <scope>NUCLEOTIDE SEQUENCE [LARGE SCALE GENOMIC DNA]</scope>
    <source>
        <strain evidence="3">LaAM-08-1</strain>
    </source>
</reference>
<accession>A0A0C9X067</accession>
<feature type="non-terminal residue" evidence="2">
    <location>
        <position position="1"/>
    </location>
</feature>
<dbReference type="InterPro" id="IPR018712">
    <property type="entry name" value="Tle1-like_cat"/>
</dbReference>